<keyword evidence="2" id="KW-1185">Reference proteome</keyword>
<dbReference type="AlphaFoldDB" id="A0A8I2YCZ1"/>
<organism evidence="1 2">
    <name type="scientific">Boletus reticuloceps</name>
    <dbReference type="NCBI Taxonomy" id="495285"/>
    <lineage>
        <taxon>Eukaryota</taxon>
        <taxon>Fungi</taxon>
        <taxon>Dikarya</taxon>
        <taxon>Basidiomycota</taxon>
        <taxon>Agaricomycotina</taxon>
        <taxon>Agaricomycetes</taxon>
        <taxon>Agaricomycetidae</taxon>
        <taxon>Boletales</taxon>
        <taxon>Boletineae</taxon>
        <taxon>Boletaceae</taxon>
        <taxon>Boletoideae</taxon>
        <taxon>Boletus</taxon>
    </lineage>
</organism>
<evidence type="ECO:0000313" key="2">
    <source>
        <dbReference type="Proteomes" id="UP000683000"/>
    </source>
</evidence>
<comment type="caution">
    <text evidence="1">The sequence shown here is derived from an EMBL/GenBank/DDBJ whole genome shotgun (WGS) entry which is preliminary data.</text>
</comment>
<proteinExistence type="predicted"/>
<accession>A0A8I2YCZ1</accession>
<dbReference type="EMBL" id="JAGFBS010000072">
    <property type="protein sequence ID" value="KAG6369628.1"/>
    <property type="molecule type" value="Genomic_DNA"/>
</dbReference>
<gene>
    <name evidence="1" type="ORF">JVT61DRAFT_14197</name>
</gene>
<dbReference type="Proteomes" id="UP000683000">
    <property type="component" value="Unassembled WGS sequence"/>
</dbReference>
<sequence length="128" mass="14624">MFLVSLGVSAFYNAWLSSLDKEKNHQKLLFERVLAGPTLTKYTLGTRTTAVVPKKLLNELLPNDTNVWKQWKATILERLRQPSVQAFKFGGKARDLNGFTQEEKDLSKLLYEGAQAAYHGYQDYLQVN</sequence>
<evidence type="ECO:0000313" key="1">
    <source>
        <dbReference type="EMBL" id="KAG6369628.1"/>
    </source>
</evidence>
<protein>
    <submittedName>
        <fullName evidence="1">Uncharacterized protein</fullName>
    </submittedName>
</protein>
<reference evidence="1" key="1">
    <citation type="submission" date="2021-03" db="EMBL/GenBank/DDBJ databases">
        <title>Evolutionary innovations through gain and loss of genes in the ectomycorrhizal Boletales.</title>
        <authorList>
            <person name="Wu G."/>
            <person name="Miyauchi S."/>
            <person name="Morin E."/>
            <person name="Yang Z.-L."/>
            <person name="Xu J."/>
            <person name="Martin F.M."/>
        </authorList>
    </citation>
    <scope>NUCLEOTIDE SEQUENCE</scope>
    <source>
        <strain evidence="1">BR01</strain>
    </source>
</reference>
<name>A0A8I2YCZ1_9AGAM</name>
<dbReference type="OrthoDB" id="2366471at2759"/>